<dbReference type="PROSITE" id="PS52019">
    <property type="entry name" value="PKS_MFAS_DH"/>
    <property type="match status" value="1"/>
</dbReference>
<evidence type="ECO:0000256" key="2">
    <source>
        <dbReference type="ARBA" id="ARBA00022553"/>
    </source>
</evidence>
<keyword evidence="1" id="KW-0596">Phosphopantetheine</keyword>
<keyword evidence="3" id="KW-0808">Transferase</keyword>
<dbReference type="SMART" id="SM00829">
    <property type="entry name" value="PKS_ER"/>
    <property type="match status" value="1"/>
</dbReference>
<dbReference type="InterPro" id="IPR013968">
    <property type="entry name" value="PKS_KR"/>
</dbReference>
<protein>
    <submittedName>
        <fullName evidence="12">SDR family NAD(P)-dependent oxidoreductase</fullName>
    </submittedName>
</protein>
<dbReference type="InterPro" id="IPR049552">
    <property type="entry name" value="PKS_DH_N"/>
</dbReference>
<dbReference type="PANTHER" id="PTHR43775">
    <property type="entry name" value="FATTY ACID SYNTHASE"/>
    <property type="match status" value="1"/>
</dbReference>
<dbReference type="CDD" id="cd05195">
    <property type="entry name" value="enoyl_red"/>
    <property type="match status" value="1"/>
</dbReference>
<dbReference type="PROSITE" id="PS52004">
    <property type="entry name" value="KS3_2"/>
    <property type="match status" value="1"/>
</dbReference>
<dbReference type="FunFam" id="3.40.50.720:FF:000209">
    <property type="entry name" value="Polyketide synthase Pks12"/>
    <property type="match status" value="1"/>
</dbReference>
<dbReference type="CDD" id="cd00833">
    <property type="entry name" value="PKS"/>
    <property type="match status" value="1"/>
</dbReference>
<evidence type="ECO:0000313" key="12">
    <source>
        <dbReference type="EMBL" id="MZR12584.1"/>
    </source>
</evidence>
<dbReference type="InterPro" id="IPR018201">
    <property type="entry name" value="Ketoacyl_synth_AS"/>
</dbReference>
<dbReference type="SUPFAM" id="SSF47336">
    <property type="entry name" value="ACP-like"/>
    <property type="match status" value="1"/>
</dbReference>
<dbReference type="InterPro" id="IPR049551">
    <property type="entry name" value="PKS_DH_C"/>
</dbReference>
<dbReference type="InterPro" id="IPR013154">
    <property type="entry name" value="ADH-like_N"/>
</dbReference>
<dbReference type="Gene3D" id="3.10.129.110">
    <property type="entry name" value="Polyketide synthase dehydratase"/>
    <property type="match status" value="1"/>
</dbReference>
<dbReference type="InterPro" id="IPR032821">
    <property type="entry name" value="PKS_assoc"/>
</dbReference>
<dbReference type="Pfam" id="PF00109">
    <property type="entry name" value="ketoacyl-synt"/>
    <property type="match status" value="1"/>
</dbReference>
<dbReference type="SUPFAM" id="SSF55048">
    <property type="entry name" value="Probable ACP-binding domain of malonyl-CoA ACP transacylase"/>
    <property type="match status" value="1"/>
</dbReference>
<dbReference type="Gene3D" id="1.10.1200.10">
    <property type="entry name" value="ACP-like"/>
    <property type="match status" value="1"/>
</dbReference>
<evidence type="ECO:0000313" key="13">
    <source>
        <dbReference type="Proteomes" id="UP000467322"/>
    </source>
</evidence>
<dbReference type="InterPro" id="IPR020806">
    <property type="entry name" value="PKS_PP-bd"/>
</dbReference>
<evidence type="ECO:0000259" key="9">
    <source>
        <dbReference type="PROSITE" id="PS50075"/>
    </source>
</evidence>
<dbReference type="SMART" id="SM00823">
    <property type="entry name" value="PKS_PP"/>
    <property type="match status" value="1"/>
</dbReference>
<dbReference type="InterPro" id="IPR036736">
    <property type="entry name" value="ACP-like_sf"/>
</dbReference>
<dbReference type="RefSeq" id="WP_161350694.1">
    <property type="nucleotide sequence ID" value="NZ_WTUX01000010.1"/>
</dbReference>
<dbReference type="Gene3D" id="3.40.50.720">
    <property type="entry name" value="NAD(P)-binding Rossmann-like Domain"/>
    <property type="match status" value="3"/>
</dbReference>
<dbReference type="CDD" id="cd05274">
    <property type="entry name" value="KR_FAS_SDR_x"/>
    <property type="match status" value="1"/>
</dbReference>
<dbReference type="PROSITE" id="PS50075">
    <property type="entry name" value="CARRIER"/>
    <property type="match status" value="1"/>
</dbReference>
<dbReference type="GO" id="GO:0006633">
    <property type="term" value="P:fatty acid biosynthetic process"/>
    <property type="evidence" value="ECO:0007669"/>
    <property type="project" value="InterPro"/>
</dbReference>
<dbReference type="PANTHER" id="PTHR43775:SF37">
    <property type="entry name" value="SI:DKEY-61P9.11"/>
    <property type="match status" value="1"/>
</dbReference>
<evidence type="ECO:0000256" key="8">
    <source>
        <dbReference type="SAM" id="MobiDB-lite"/>
    </source>
</evidence>
<keyword evidence="2" id="KW-0597">Phosphoprotein</keyword>
<gene>
    <name evidence="12" type="ORF">GQE99_06070</name>
</gene>
<feature type="region of interest" description="N-terminal hotdog fold" evidence="7">
    <location>
        <begin position="890"/>
        <end position="1009"/>
    </location>
</feature>
<feature type="active site" description="Proton donor; for dehydratase activity" evidence="7">
    <location>
        <position position="1083"/>
    </location>
</feature>
<dbReference type="Pfam" id="PF00550">
    <property type="entry name" value="PP-binding"/>
    <property type="match status" value="1"/>
</dbReference>
<keyword evidence="13" id="KW-1185">Reference proteome</keyword>
<keyword evidence="6" id="KW-0012">Acyltransferase</keyword>
<evidence type="ECO:0000259" key="11">
    <source>
        <dbReference type="PROSITE" id="PS52019"/>
    </source>
</evidence>
<accession>A0A845M7N7</accession>
<dbReference type="InterPro" id="IPR016035">
    <property type="entry name" value="Acyl_Trfase/lysoPLipase"/>
</dbReference>
<dbReference type="PROSITE" id="PS00606">
    <property type="entry name" value="KS3_1"/>
    <property type="match status" value="1"/>
</dbReference>
<dbReference type="InterPro" id="IPR014043">
    <property type="entry name" value="Acyl_transferase_dom"/>
</dbReference>
<dbReference type="GO" id="GO:0004312">
    <property type="term" value="F:fatty acid synthase activity"/>
    <property type="evidence" value="ECO:0007669"/>
    <property type="project" value="TreeGrafter"/>
</dbReference>
<dbReference type="InterPro" id="IPR050091">
    <property type="entry name" value="PKS_NRPS_Biosynth_Enz"/>
</dbReference>
<dbReference type="InterPro" id="IPR016036">
    <property type="entry name" value="Malonyl_transacylase_ACP-bd"/>
</dbReference>
<dbReference type="Pfam" id="PF08240">
    <property type="entry name" value="ADH_N"/>
    <property type="match status" value="1"/>
</dbReference>
<evidence type="ECO:0000256" key="4">
    <source>
        <dbReference type="ARBA" id="ARBA00022857"/>
    </source>
</evidence>
<dbReference type="GO" id="GO:0016491">
    <property type="term" value="F:oxidoreductase activity"/>
    <property type="evidence" value="ECO:0007669"/>
    <property type="project" value="InterPro"/>
</dbReference>
<dbReference type="Proteomes" id="UP000467322">
    <property type="component" value="Unassembled WGS sequence"/>
</dbReference>
<dbReference type="SMART" id="SM00825">
    <property type="entry name" value="PKS_KS"/>
    <property type="match status" value="1"/>
</dbReference>
<dbReference type="InterPro" id="IPR009081">
    <property type="entry name" value="PP-bd_ACP"/>
</dbReference>
<dbReference type="Gene3D" id="3.90.180.10">
    <property type="entry name" value="Medium-chain alcohol dehydrogenases, catalytic domain"/>
    <property type="match status" value="1"/>
</dbReference>
<dbReference type="Pfam" id="PF00107">
    <property type="entry name" value="ADH_zinc_N"/>
    <property type="match status" value="1"/>
</dbReference>
<dbReference type="Pfam" id="PF14765">
    <property type="entry name" value="PS-DH"/>
    <property type="match status" value="1"/>
</dbReference>
<name>A0A845M7N7_9RHOB</name>
<dbReference type="SUPFAM" id="SSF53901">
    <property type="entry name" value="Thiolase-like"/>
    <property type="match status" value="1"/>
</dbReference>
<dbReference type="InterPro" id="IPR049900">
    <property type="entry name" value="PKS_mFAS_DH"/>
</dbReference>
<dbReference type="Gene3D" id="3.30.70.3290">
    <property type="match status" value="1"/>
</dbReference>
<dbReference type="InterPro" id="IPR011032">
    <property type="entry name" value="GroES-like_sf"/>
</dbReference>
<dbReference type="InterPro" id="IPR013149">
    <property type="entry name" value="ADH-like_C"/>
</dbReference>
<evidence type="ECO:0000256" key="1">
    <source>
        <dbReference type="ARBA" id="ARBA00022450"/>
    </source>
</evidence>
<evidence type="ECO:0000256" key="3">
    <source>
        <dbReference type="ARBA" id="ARBA00022679"/>
    </source>
</evidence>
<evidence type="ECO:0000256" key="7">
    <source>
        <dbReference type="PROSITE-ProRule" id="PRU01363"/>
    </source>
</evidence>
<dbReference type="PROSITE" id="PS01162">
    <property type="entry name" value="QOR_ZETA_CRYSTAL"/>
    <property type="match status" value="1"/>
</dbReference>
<dbReference type="GO" id="GO:0031177">
    <property type="term" value="F:phosphopantetheine binding"/>
    <property type="evidence" value="ECO:0007669"/>
    <property type="project" value="InterPro"/>
</dbReference>
<feature type="active site" description="Proton acceptor; for dehydratase activity" evidence="7">
    <location>
        <position position="919"/>
    </location>
</feature>
<evidence type="ECO:0000256" key="6">
    <source>
        <dbReference type="ARBA" id="ARBA00023315"/>
    </source>
</evidence>
<dbReference type="InterPro" id="IPR020841">
    <property type="entry name" value="PKS_Beta-ketoAc_synthase_dom"/>
</dbReference>
<feature type="domain" description="Ketosynthase family 3 (KS3)" evidence="10">
    <location>
        <begin position="1"/>
        <end position="418"/>
    </location>
</feature>
<dbReference type="InterPro" id="IPR057326">
    <property type="entry name" value="KR_dom"/>
</dbReference>
<feature type="domain" description="PKS/mFAS DH" evidence="11">
    <location>
        <begin position="890"/>
        <end position="1168"/>
    </location>
</feature>
<dbReference type="SMART" id="SM00827">
    <property type="entry name" value="PKS_AT"/>
    <property type="match status" value="1"/>
</dbReference>
<evidence type="ECO:0000259" key="10">
    <source>
        <dbReference type="PROSITE" id="PS52004"/>
    </source>
</evidence>
<feature type="domain" description="Carrier" evidence="9">
    <location>
        <begin position="2319"/>
        <end position="2393"/>
    </location>
</feature>
<dbReference type="Gene3D" id="3.40.47.10">
    <property type="match status" value="1"/>
</dbReference>
<dbReference type="Pfam" id="PF21089">
    <property type="entry name" value="PKS_DH_N"/>
    <property type="match status" value="1"/>
</dbReference>
<dbReference type="InterPro" id="IPR002364">
    <property type="entry name" value="Quin_OxRdtase/zeta-crystal_CS"/>
</dbReference>
<dbReference type="InterPro" id="IPR014030">
    <property type="entry name" value="Ketoacyl_synth_N"/>
</dbReference>
<dbReference type="SUPFAM" id="SSF50129">
    <property type="entry name" value="GroES-like"/>
    <property type="match status" value="1"/>
</dbReference>
<proteinExistence type="predicted"/>
<keyword evidence="5" id="KW-0511">Multifunctional enzyme</keyword>
<dbReference type="SUPFAM" id="SSF52151">
    <property type="entry name" value="FabD/lysophospholipase-like"/>
    <property type="match status" value="1"/>
</dbReference>
<dbReference type="GO" id="GO:0004315">
    <property type="term" value="F:3-oxoacyl-[acyl-carrier-protein] synthase activity"/>
    <property type="evidence" value="ECO:0007669"/>
    <property type="project" value="InterPro"/>
</dbReference>
<dbReference type="Pfam" id="PF08659">
    <property type="entry name" value="KR"/>
    <property type="match status" value="1"/>
</dbReference>
<dbReference type="Gene3D" id="3.40.366.10">
    <property type="entry name" value="Malonyl-Coenzyme A Acyl Carrier Protein, domain 2"/>
    <property type="match status" value="1"/>
</dbReference>
<dbReference type="SUPFAM" id="SSF51735">
    <property type="entry name" value="NAD(P)-binding Rossmann-fold domains"/>
    <property type="match status" value="2"/>
</dbReference>
<dbReference type="InterPro" id="IPR016039">
    <property type="entry name" value="Thiolase-like"/>
</dbReference>
<dbReference type="Pfam" id="PF02801">
    <property type="entry name" value="Ketoacyl-synt_C"/>
    <property type="match status" value="1"/>
</dbReference>
<feature type="region of interest" description="Disordered" evidence="8">
    <location>
        <begin position="2398"/>
        <end position="2418"/>
    </location>
</feature>
<dbReference type="InterPro" id="IPR020807">
    <property type="entry name" value="PKS_DH"/>
</dbReference>
<feature type="region of interest" description="C-terminal hotdog fold" evidence="7">
    <location>
        <begin position="1021"/>
        <end position="1168"/>
    </location>
</feature>
<dbReference type="EMBL" id="WTUX01000010">
    <property type="protein sequence ID" value="MZR12584.1"/>
    <property type="molecule type" value="Genomic_DNA"/>
</dbReference>
<dbReference type="Pfam" id="PF16197">
    <property type="entry name" value="KAsynt_C_assoc"/>
    <property type="match status" value="1"/>
</dbReference>
<dbReference type="InterPro" id="IPR020843">
    <property type="entry name" value="ER"/>
</dbReference>
<sequence>MDAIYVIGQACRLPGAPDVAGFRSLLQDGRCAVSEIPQDRWSHSLYLNPKQGVPGKSYTFRAGVLDDIWGFDLSVFKFSPREAIQMDPQQRLLLQVVWEALEDARLDATKLAGKRVGVYVGASSMDHGTILGRDASLVDSYLMTGNTLSLVANRISHGFDLRGPSFVVDTACSSSLVALDQARQALASGDIDTAVVAGVSLLMTPQSFAGFSAARMLSPTGLCQSFSDKADGYVRAEGCVALVLHSSSDVPATATARLVDSETNADGYTMNVALPAEEGQYELLSRLYDRQSLSPDDLSFVEAHGTGTLVGDPIEAHALGRAVSKHRKSALPIGSAKSNVGHLEPASGLVGTLKALIAMQDRRLPPSLHAENLNPHIDFDEQKLVLAREPVDLGDGPLMAGVSSFGFGGVNAHAILEGVNAPAQEAPATATSPDRVFVTSAFSDGALKDLATAYADRLEAPAALTPGGLVDQAWHSRGLHHKRLGVLARDGADAAEALRAFAHGQKDPRVVSVEGRQREEAPVFVYSGNGSQYLGMGRLPYRKDEAYRAAYDEFDAIFTEMMGWSVIDKMNSETLSQEWGDCRVIQALVIADQIAQTAALAKRGIVPAATIGHSGGEVAAAWAAGALTLEQATHLAVSRSRTQLQFAGTGTMAALQTSAEQTRALLDEFGDPQIELAAINSPRSVTLAGPTDPLKAFAKWAKRTHRQACVMLDVNYPFHSAILQSSEDELKEGLSDIVPSEARVPMFSTTTGTLVAGTDLDSEYWWANVRQPVQFKSAVEAAREAGFSAFLEVGAQPVLPNYVTDSLGDDARHCAVVSTLAKNDPEGENPIARGALRAVLAGIRTEANSVFTATTGAPVDLPTYPFQNEELRATNSPELQKILGTDDEHHPLLGAPLAGESGVWRRDLDDALFPALADHKVGDSVLLPATAFAEMAYAAATIEAGGQSVEIYDLDLFAPIVLSSSAGVEIQIEADVASGTVRILSRARLSHDDFRENMRARFAVHSKSPVAPADTAPGDIASDEDVARWVYDDADRIGLRYGPAFRGLKAARRSGDDIDVILEEGLTIGSHPATHGFDPVQADCLLHGLIAISTDTTAADMRQALLPIRIGRMQVYAPGTELVSGRLHLRRWGDQSAHADLTAFGPSGEVVMVIEGLRLRATQVIPQIEFDRHAFHVEAHPVLGAPGAVAAEAIAAALDAALPADEAEDDALLLLDAAAQQAVWQALRKVCDKDGVYRMHRPEDGLEATLIDMLARLELAQEGATLGEWRIAESCDLPDADVIGQALFDERPDLIGLIALVLRLPGALDEVLARVTDDEAAPEPAALFGREAVQAIDTGPHAKARKRLVAAALDTMIAAVPRHAAARVGALSGFDIADGALDTSHPGLEIAQVMSADGEEGPVSSRIRTIKWGEADRLDLALVTDTLQLFEDGMDERFAGILDPDGRLVVVVPAMSAFKRAVLMSTSNLSRSADLDRVLKRMDELGFAIDLQHDLPDGAGGGTLLVASLKDAGDADTPTVGPDEAGLAGRDLWAKALTQLHGTLSLREGALDVLVPETTAAPIIAYGNAGADEAELSARVLAIRDLVAEAAETGRGLLAILPQGAQYAGGPAADPVQHAIWSVLRTAANENPGLAINAIDPAGADVTGPAGLAALLTRIEAELPRESELVLSGRAVLGLRVETGLPLRPTEDDGALTGSRLKKSVTGRLDALRWEAVERGPLADGEVEVEIAATGLNYRDVMWSMGLLPEEALETGFAGPTLGLECAGRVSRVGDGVTEFKVGDPVVAFGPSCFSSHLVSHEKWLARLPDGVSLSQAATLPVAYFTAYFSLVTLGNLQPGERVLIHGGAGGVGLAAIQIARDIGAEIIATAGSPVKQQLLRSMGVEHIVSSRDSGFAHAVREITGGEGVDVVLNSLAGQAMEQSLSLLKPYGRFLELGKQDYYANTGIGLRPLKNNIAYHGIDVDSLLADRPDIASRDFRRVMEGIGEGRYAPLPYTEFAGEDVVEAFRFMQRSGHIGKIVVRPKAQAAAMQTFYKPHTGKWCVLAGGLGGMGMETAKWLASGKATHIALLGRRTSVDDETRAVLDKIEASVDELRVVSCDITDRAALDAVLDDLRATAPIGNVFHTAMVLEDRAMPEIDQDQLDKVLPVKTRGLANLDAATRDDNLQAFVAYTSVANLIGNHGQAAYVAANAFQEAVIAARAATGRRAQALGWGAITDVGYLRRDTQKLNMLLQMSGNVAFTADQALRSSELVLEMPVETPALTVTPMGWGPSIGTLGNLRRPTFGLLRRMGEAGGTSQSLGTLRADLESLPFDKAVKRATAYLKTEIAAILRVPENTLSPTRPLAEYGMDSLMGVELTLAAQKVLGDDLPVPALGDDLSITKIAGIFVTHIQSGAAADDGGATPQAQATARSEAAE</sequence>
<dbReference type="GO" id="GO:0008270">
    <property type="term" value="F:zinc ion binding"/>
    <property type="evidence" value="ECO:0007669"/>
    <property type="project" value="InterPro"/>
</dbReference>
<organism evidence="12 13">
    <name type="scientific">Maritimibacter harenae</name>
    <dbReference type="NCBI Taxonomy" id="2606218"/>
    <lineage>
        <taxon>Bacteria</taxon>
        <taxon>Pseudomonadati</taxon>
        <taxon>Pseudomonadota</taxon>
        <taxon>Alphaproteobacteria</taxon>
        <taxon>Rhodobacterales</taxon>
        <taxon>Roseobacteraceae</taxon>
        <taxon>Maritimibacter</taxon>
    </lineage>
</organism>
<dbReference type="InterPro" id="IPR042104">
    <property type="entry name" value="PKS_dehydratase_sf"/>
</dbReference>
<keyword evidence="4" id="KW-0521">NADP</keyword>
<dbReference type="InterPro" id="IPR014031">
    <property type="entry name" value="Ketoacyl_synth_C"/>
</dbReference>
<comment type="caution">
    <text evidence="12">The sequence shown here is derived from an EMBL/GenBank/DDBJ whole genome shotgun (WGS) entry which is preliminary data.</text>
</comment>
<dbReference type="Pfam" id="PF00698">
    <property type="entry name" value="Acyl_transf_1"/>
    <property type="match status" value="1"/>
</dbReference>
<reference evidence="12 13" key="1">
    <citation type="submission" date="2019-12" db="EMBL/GenBank/DDBJ databases">
        <title>Maritimibacter sp. nov. sp. isolated from sea sand.</title>
        <authorList>
            <person name="Kim J."/>
            <person name="Jeong S.E."/>
            <person name="Jung H.S."/>
            <person name="Jeon C.O."/>
        </authorList>
    </citation>
    <scope>NUCLEOTIDE SEQUENCE [LARGE SCALE GENOMIC DNA]</scope>
    <source>
        <strain evidence="12 13">DP07</strain>
    </source>
</reference>
<dbReference type="SMART" id="SM00822">
    <property type="entry name" value="PKS_KR"/>
    <property type="match status" value="1"/>
</dbReference>
<dbReference type="InterPro" id="IPR036291">
    <property type="entry name" value="NAD(P)-bd_dom_sf"/>
</dbReference>
<dbReference type="SMART" id="SM00826">
    <property type="entry name" value="PKS_DH"/>
    <property type="match status" value="1"/>
</dbReference>
<dbReference type="InterPro" id="IPR001227">
    <property type="entry name" value="Ac_transferase_dom_sf"/>
</dbReference>
<evidence type="ECO:0000256" key="5">
    <source>
        <dbReference type="ARBA" id="ARBA00023268"/>
    </source>
</evidence>